<accession>A0ABU2ZZM3</accession>
<protein>
    <recommendedName>
        <fullName evidence="4">LPS-assembly protein LptD</fullName>
    </recommendedName>
</protein>
<comment type="function">
    <text evidence="4">Together with LptE, is involved in the assembly of lipopolysaccharide (LPS) at the surface of the outer membrane.</text>
</comment>
<dbReference type="InterPro" id="IPR007543">
    <property type="entry name" value="LptD_C"/>
</dbReference>
<dbReference type="Proteomes" id="UP001266357">
    <property type="component" value="Unassembled WGS sequence"/>
</dbReference>
<dbReference type="Pfam" id="PF03968">
    <property type="entry name" value="LptD_N"/>
    <property type="match status" value="1"/>
</dbReference>
<dbReference type="EMBL" id="JAVRIF010000002">
    <property type="protein sequence ID" value="MDT0603150.1"/>
    <property type="molecule type" value="Genomic_DNA"/>
</dbReference>
<name>A0ABU2ZZM3_9GAMM</name>
<comment type="caution">
    <text evidence="7">The sequence shown here is derived from an EMBL/GenBank/DDBJ whole genome shotgun (WGS) entry which is preliminary data.</text>
</comment>
<evidence type="ECO:0000256" key="4">
    <source>
        <dbReference type="HAMAP-Rule" id="MF_01411"/>
    </source>
</evidence>
<keyword evidence="3 4" id="KW-0998">Cell outer membrane</keyword>
<comment type="similarity">
    <text evidence="4">Belongs to the LptD family.</text>
</comment>
<evidence type="ECO:0000256" key="3">
    <source>
        <dbReference type="ARBA" id="ARBA00023237"/>
    </source>
</evidence>
<feature type="signal peptide" evidence="4">
    <location>
        <begin position="1"/>
        <end position="24"/>
    </location>
</feature>
<evidence type="ECO:0000256" key="2">
    <source>
        <dbReference type="ARBA" id="ARBA00023136"/>
    </source>
</evidence>
<dbReference type="HAMAP" id="MF_01411">
    <property type="entry name" value="LPS_assembly_LptD"/>
    <property type="match status" value="1"/>
</dbReference>
<dbReference type="PANTHER" id="PTHR30189:SF1">
    <property type="entry name" value="LPS-ASSEMBLY PROTEIN LPTD"/>
    <property type="match status" value="1"/>
</dbReference>
<dbReference type="InterPro" id="IPR020889">
    <property type="entry name" value="LipoPS_assembly_LptD"/>
</dbReference>
<feature type="domain" description="Organic solvent tolerance-like N-terminal" evidence="5">
    <location>
        <begin position="62"/>
        <end position="188"/>
    </location>
</feature>
<comment type="caution">
    <text evidence="4">Lacks conserved residue(s) required for the propagation of feature annotation.</text>
</comment>
<reference evidence="7 8" key="1">
    <citation type="submission" date="2023-09" db="EMBL/GenBank/DDBJ databases">
        <authorList>
            <person name="Rey-Velasco X."/>
        </authorList>
    </citation>
    <scope>NUCLEOTIDE SEQUENCE [LARGE SCALE GENOMIC DNA]</scope>
    <source>
        <strain evidence="7 8">W431</strain>
    </source>
</reference>
<dbReference type="RefSeq" id="WP_311578721.1">
    <property type="nucleotide sequence ID" value="NZ_JAVRIF010000002.1"/>
</dbReference>
<feature type="chain" id="PRO_5044913928" description="LPS-assembly protein LptD" evidence="4">
    <location>
        <begin position="25"/>
        <end position="759"/>
    </location>
</feature>
<sequence precursor="true">MPFSRTLLLFFIGTLITNTVSAQAENVLNNSAISCPIPVHPPIGTLDNNFDLNALNILSKSSMIKKNQVAKFSGGVTLFNQAHTIKADDIEINRENALINAQGNIHFQNQGVDIFASQLSASKAMQATLLSNSSYQLAGNPGHGSAAEISVNTDGTLSLIDSSFTTCYGETPDWQMKASEINISVSENYGEAYNARFKVFDIPVLYIPYFTFPVNNERKSGFLYPKISTTKRSGLEIEIPYYWNIAPNVDATITPRYMSKRGTQLLTELRYLSGLQNGSFNIEYLNKDDELKANNDPRYLARFQHTGTFSDNYRAYVDYTTISDDNYLVDIKSNQYNSNDAYLYQVGELAFFEKNWQAKIQLQDFEILGEHKTSYRTVPHIELNSFQPLPFLNGQFDLYSEMTRFTTSNRDLPEAERYHFEAGAIFPISSPAWFLNSEFKLLQTNYRQSRLSSTSKLQESVNRTIPKVRFHGGVNFDRDMPLFEQNYTQTLEPQIQYLYVPDKDQSMIGVYDTATLQDDFSGLFRDKRFSGIDRIAKANQYSWGVTSRILDPSSIELFRMSVGRIVYLNNSNIAVDAEQGIAADESALASEVFIQLSRNWQFSGDIQYNTKDNITNKSQTSLDYLFTNNHSIQLNHRYSRSVSGTKLEQASLLANFTINKDWQFVGRIAQDLQNKRSLETYAGFQYESCCWAIRFAYHRHINSNIDEEDFINENRDEFDSGFMVQFIIKGLGGSQQPINTDEMFNESIFGYKRPYFLNN</sequence>
<evidence type="ECO:0000259" key="5">
    <source>
        <dbReference type="Pfam" id="PF03968"/>
    </source>
</evidence>
<comment type="subunit">
    <text evidence="4">Component of the lipopolysaccharide transport and assembly complex. Interacts with LptE and LptA.</text>
</comment>
<evidence type="ECO:0000313" key="7">
    <source>
        <dbReference type="EMBL" id="MDT0603150.1"/>
    </source>
</evidence>
<keyword evidence="2 4" id="KW-0472">Membrane</keyword>
<gene>
    <name evidence="4 7" type="primary">lptD</name>
    <name evidence="7" type="ORF">RM573_06045</name>
</gene>
<evidence type="ECO:0000313" key="8">
    <source>
        <dbReference type="Proteomes" id="UP001266357"/>
    </source>
</evidence>
<dbReference type="PANTHER" id="PTHR30189">
    <property type="entry name" value="LPS-ASSEMBLY PROTEIN"/>
    <property type="match status" value="1"/>
</dbReference>
<dbReference type="Pfam" id="PF04453">
    <property type="entry name" value="LptD"/>
    <property type="match status" value="1"/>
</dbReference>
<keyword evidence="8" id="KW-1185">Reference proteome</keyword>
<evidence type="ECO:0000256" key="1">
    <source>
        <dbReference type="ARBA" id="ARBA00022729"/>
    </source>
</evidence>
<dbReference type="InterPro" id="IPR050218">
    <property type="entry name" value="LptD"/>
</dbReference>
<comment type="subcellular location">
    <subcellularLocation>
        <location evidence="4">Cell outer membrane</location>
    </subcellularLocation>
</comment>
<organism evidence="7 8">
    <name type="scientific">Thalassotalea castellviae</name>
    <dbReference type="NCBI Taxonomy" id="3075612"/>
    <lineage>
        <taxon>Bacteria</taxon>
        <taxon>Pseudomonadati</taxon>
        <taxon>Pseudomonadota</taxon>
        <taxon>Gammaproteobacteria</taxon>
        <taxon>Alteromonadales</taxon>
        <taxon>Colwelliaceae</taxon>
        <taxon>Thalassotalea</taxon>
    </lineage>
</organism>
<feature type="domain" description="LptD C-terminal" evidence="6">
    <location>
        <begin position="298"/>
        <end position="662"/>
    </location>
</feature>
<proteinExistence type="inferred from homology"/>
<dbReference type="InterPro" id="IPR005653">
    <property type="entry name" value="OstA-like_N"/>
</dbReference>
<keyword evidence="1 4" id="KW-0732">Signal</keyword>
<evidence type="ECO:0000259" key="6">
    <source>
        <dbReference type="Pfam" id="PF04453"/>
    </source>
</evidence>